<dbReference type="GO" id="GO:0005737">
    <property type="term" value="C:cytoplasm"/>
    <property type="evidence" value="ECO:0007669"/>
    <property type="project" value="TreeGrafter"/>
</dbReference>
<dbReference type="RefSeq" id="WP_009151055.1">
    <property type="nucleotide sequence ID" value="NZ_CP121471.1"/>
</dbReference>
<feature type="binding site" evidence="10">
    <location>
        <position position="71"/>
    </location>
    <ligand>
        <name>Mg(2+)</name>
        <dbReference type="ChEBI" id="CHEBI:18420"/>
    </ligand>
</feature>
<dbReference type="InterPro" id="IPR022998">
    <property type="entry name" value="ThiamineP_synth_TenI"/>
</dbReference>
<dbReference type="PANTHER" id="PTHR20857:SF15">
    <property type="entry name" value="THIAMINE-PHOSPHATE SYNTHASE"/>
    <property type="match status" value="1"/>
</dbReference>
<keyword evidence="3 10" id="KW-0808">Transferase</keyword>
<comment type="catalytic activity">
    <reaction evidence="9 10 11">
        <text>2-[(2R,5Z)-2-carboxy-4-methylthiazol-5(2H)-ylidene]ethyl phosphate + 4-amino-2-methyl-5-(diphosphooxymethyl)pyrimidine + 2 H(+) = thiamine phosphate + CO2 + diphosphate</text>
        <dbReference type="Rhea" id="RHEA:47844"/>
        <dbReference type="ChEBI" id="CHEBI:15378"/>
        <dbReference type="ChEBI" id="CHEBI:16526"/>
        <dbReference type="ChEBI" id="CHEBI:33019"/>
        <dbReference type="ChEBI" id="CHEBI:37575"/>
        <dbReference type="ChEBI" id="CHEBI:57841"/>
        <dbReference type="ChEBI" id="CHEBI:62899"/>
        <dbReference type="EC" id="2.5.1.3"/>
    </reaction>
</comment>
<keyword evidence="4 10" id="KW-0479">Metal-binding</keyword>
<feature type="binding site" evidence="10">
    <location>
        <position position="138"/>
    </location>
    <ligand>
        <name>4-amino-2-methyl-5-(diphosphooxymethyl)pyrimidine</name>
        <dbReference type="ChEBI" id="CHEBI:57841"/>
    </ligand>
</feature>
<evidence type="ECO:0000313" key="15">
    <source>
        <dbReference type="Proteomes" id="UP000002964"/>
    </source>
</evidence>
<dbReference type="Proteomes" id="UP000002964">
    <property type="component" value="Unassembled WGS sequence"/>
</dbReference>
<comment type="pathway">
    <text evidence="2 10 12">Cofactor biosynthesis; thiamine diphosphate biosynthesis; thiamine phosphate from 4-amino-2-methyl-5-diphosphomethylpyrimidine and 4-methyl-5-(2-phosphoethyl)-thiazole: step 1/1.</text>
</comment>
<dbReference type="CDD" id="cd00564">
    <property type="entry name" value="TMP_TenI"/>
    <property type="match status" value="1"/>
</dbReference>
<dbReference type="OrthoDB" id="9789949at2"/>
<feature type="binding site" evidence="10">
    <location>
        <begin position="187"/>
        <end position="188"/>
    </location>
    <ligand>
        <name>2-[(2R,5Z)-2-carboxy-4-methylthiazol-5(2H)-ylidene]ethyl phosphate</name>
        <dbReference type="ChEBI" id="CHEBI:62899"/>
    </ligand>
</feature>
<evidence type="ECO:0000259" key="13">
    <source>
        <dbReference type="Pfam" id="PF02581"/>
    </source>
</evidence>
<dbReference type="HAMAP" id="MF_00097">
    <property type="entry name" value="TMP_synthase"/>
    <property type="match status" value="1"/>
</dbReference>
<feature type="binding site" evidence="10">
    <location>
        <position position="70"/>
    </location>
    <ligand>
        <name>4-amino-2-methyl-5-(diphosphooxymethyl)pyrimidine</name>
        <dbReference type="ChEBI" id="CHEBI:57841"/>
    </ligand>
</feature>
<comment type="similarity">
    <text evidence="10 11">Belongs to the thiamine-phosphate synthase family.</text>
</comment>
<keyword evidence="6 10" id="KW-0784">Thiamine biosynthesis</keyword>
<evidence type="ECO:0000256" key="7">
    <source>
        <dbReference type="ARBA" id="ARBA00047334"/>
    </source>
</evidence>
<comment type="catalytic activity">
    <reaction evidence="7 10 11">
        <text>4-methyl-5-(2-phosphooxyethyl)-thiazole + 4-amino-2-methyl-5-(diphosphooxymethyl)pyrimidine + H(+) = thiamine phosphate + diphosphate</text>
        <dbReference type="Rhea" id="RHEA:22328"/>
        <dbReference type="ChEBI" id="CHEBI:15378"/>
        <dbReference type="ChEBI" id="CHEBI:33019"/>
        <dbReference type="ChEBI" id="CHEBI:37575"/>
        <dbReference type="ChEBI" id="CHEBI:57841"/>
        <dbReference type="ChEBI" id="CHEBI:58296"/>
        <dbReference type="EC" id="2.5.1.3"/>
    </reaction>
</comment>
<keyword evidence="5 10" id="KW-0460">Magnesium</keyword>
<feature type="binding site" evidence="10">
    <location>
        <position position="167"/>
    </location>
    <ligand>
        <name>2-[(2R,5Z)-2-carboxy-4-methylthiazol-5(2H)-ylidene]ethyl phosphate</name>
        <dbReference type="ChEBI" id="CHEBI:62899"/>
    </ligand>
</feature>
<reference evidence="15" key="1">
    <citation type="submission" date="2011-06" db="EMBL/GenBank/DDBJ databases">
        <authorList>
            <consortium name="US DOE Joint Genome Institute (JGI-PGF)"/>
            <person name="Lucas S."/>
            <person name="Han J."/>
            <person name="Lapidus A."/>
            <person name="Cheng J.-F."/>
            <person name="Goodwin L."/>
            <person name="Pitluck S."/>
            <person name="Peters L."/>
            <person name="Land M.L."/>
            <person name="Hauser L."/>
            <person name="Vogl K."/>
            <person name="Liu Z."/>
            <person name="Overmann J."/>
            <person name="Frigaard N.-U."/>
            <person name="Bryant D.A."/>
            <person name="Woyke T.J."/>
        </authorList>
    </citation>
    <scope>NUCLEOTIDE SEQUENCE [LARGE SCALE GENOMIC DNA]</scope>
    <source>
        <strain evidence="15">970</strain>
    </source>
</reference>
<dbReference type="PANTHER" id="PTHR20857">
    <property type="entry name" value="THIAMINE-PHOSPHATE PYROPHOSPHORYLASE"/>
    <property type="match status" value="1"/>
</dbReference>
<evidence type="ECO:0000256" key="5">
    <source>
        <dbReference type="ARBA" id="ARBA00022842"/>
    </source>
</evidence>
<dbReference type="NCBIfam" id="TIGR00693">
    <property type="entry name" value="thiE"/>
    <property type="match status" value="1"/>
</dbReference>
<organism evidence="14 15">
    <name type="scientific">Thiorhodovibrio frisius</name>
    <dbReference type="NCBI Taxonomy" id="631362"/>
    <lineage>
        <taxon>Bacteria</taxon>
        <taxon>Pseudomonadati</taxon>
        <taxon>Pseudomonadota</taxon>
        <taxon>Gammaproteobacteria</taxon>
        <taxon>Chromatiales</taxon>
        <taxon>Chromatiaceae</taxon>
        <taxon>Thiorhodovibrio</taxon>
    </lineage>
</organism>
<dbReference type="HOGENOM" id="CLU_018272_3_2_6"/>
<feature type="binding site" evidence="10">
    <location>
        <begin position="135"/>
        <end position="137"/>
    </location>
    <ligand>
        <name>2-[(2R,5Z)-2-carboxy-4-methylthiazol-5(2H)-ylidene]ethyl phosphate</name>
        <dbReference type="ChEBI" id="CHEBI:62899"/>
    </ligand>
</feature>
<proteinExistence type="inferred from homology"/>
<comment type="cofactor">
    <cofactor evidence="10">
        <name>Mg(2+)</name>
        <dbReference type="ChEBI" id="CHEBI:18420"/>
    </cofactor>
    <text evidence="10">Binds 1 Mg(2+) ion per subunit.</text>
</comment>
<evidence type="ECO:0000256" key="3">
    <source>
        <dbReference type="ARBA" id="ARBA00022679"/>
    </source>
</evidence>
<sequence length="214" mass="21869">MKPFDLGVYLVTDPHLCGPRGVLATATAAVEGGATMVQLRDKTASDAELIALGKALKAAISTHAALLIVNDRIDVALAIDADGLHLGQRDADPAQARARLGTQAIIGLSVETPALARAANPELIDYLGVGPVFATATKADHATPLSFDGLRAICREAPELPKVAIGGLHAEHAGDVIRAGAQGLAVVSAIFTAGDPQAAARAIRTQVDLARAIS</sequence>
<feature type="binding site" evidence="10">
    <location>
        <position position="90"/>
    </location>
    <ligand>
        <name>Mg(2+)</name>
        <dbReference type="ChEBI" id="CHEBI:18420"/>
    </ligand>
</feature>
<dbReference type="SUPFAM" id="SSF51391">
    <property type="entry name" value="Thiamin phosphate synthase"/>
    <property type="match status" value="1"/>
</dbReference>
<gene>
    <name evidence="10" type="primary">thiE</name>
    <name evidence="14" type="ORF">Thi970DRAFT_04306</name>
</gene>
<evidence type="ECO:0000256" key="9">
    <source>
        <dbReference type="ARBA" id="ARBA00047883"/>
    </source>
</evidence>
<dbReference type="FunFam" id="3.20.20.70:FF:000096">
    <property type="entry name" value="Thiamine-phosphate synthase"/>
    <property type="match status" value="1"/>
</dbReference>
<dbReference type="EMBL" id="JH603170">
    <property type="protein sequence ID" value="EIC20652.1"/>
    <property type="molecule type" value="Genomic_DNA"/>
</dbReference>
<dbReference type="AlphaFoldDB" id="H8Z602"/>
<dbReference type="GO" id="GO:0004789">
    <property type="term" value="F:thiamine-phosphate diphosphorylase activity"/>
    <property type="evidence" value="ECO:0007669"/>
    <property type="project" value="UniProtKB-UniRule"/>
</dbReference>
<dbReference type="GO" id="GO:0009229">
    <property type="term" value="P:thiamine diphosphate biosynthetic process"/>
    <property type="evidence" value="ECO:0007669"/>
    <property type="project" value="UniProtKB-UniRule"/>
</dbReference>
<dbReference type="EC" id="2.5.1.3" evidence="10"/>
<comment type="catalytic activity">
    <reaction evidence="8 10 11">
        <text>2-(2-carboxy-4-methylthiazol-5-yl)ethyl phosphate + 4-amino-2-methyl-5-(diphosphooxymethyl)pyrimidine + 2 H(+) = thiamine phosphate + CO2 + diphosphate</text>
        <dbReference type="Rhea" id="RHEA:47848"/>
        <dbReference type="ChEBI" id="CHEBI:15378"/>
        <dbReference type="ChEBI" id="CHEBI:16526"/>
        <dbReference type="ChEBI" id="CHEBI:33019"/>
        <dbReference type="ChEBI" id="CHEBI:37575"/>
        <dbReference type="ChEBI" id="CHEBI:57841"/>
        <dbReference type="ChEBI" id="CHEBI:62890"/>
        <dbReference type="EC" id="2.5.1.3"/>
    </reaction>
</comment>
<dbReference type="GO" id="GO:0009228">
    <property type="term" value="P:thiamine biosynthetic process"/>
    <property type="evidence" value="ECO:0007669"/>
    <property type="project" value="UniProtKB-KW"/>
</dbReference>
<dbReference type="InterPro" id="IPR013785">
    <property type="entry name" value="Aldolase_TIM"/>
</dbReference>
<dbReference type="Pfam" id="PF02581">
    <property type="entry name" value="TMP-TENI"/>
    <property type="match status" value="1"/>
</dbReference>
<name>H8Z602_9GAMM</name>
<reference evidence="14 15" key="2">
    <citation type="submission" date="2011-11" db="EMBL/GenBank/DDBJ databases">
        <authorList>
            <consortium name="US DOE Joint Genome Institute"/>
            <person name="Lucas S."/>
            <person name="Han J."/>
            <person name="Lapidus A."/>
            <person name="Cheng J.-F."/>
            <person name="Goodwin L."/>
            <person name="Pitluck S."/>
            <person name="Peters L."/>
            <person name="Ovchinnikova G."/>
            <person name="Zhang X."/>
            <person name="Detter J.C."/>
            <person name="Han C."/>
            <person name="Tapia R."/>
            <person name="Land M."/>
            <person name="Hauser L."/>
            <person name="Kyrpides N."/>
            <person name="Ivanova N."/>
            <person name="Pagani I."/>
            <person name="Vogl K."/>
            <person name="Liu Z."/>
            <person name="Overmann J."/>
            <person name="Frigaard N.-U."/>
            <person name="Bryant D."/>
            <person name="Woyke T."/>
        </authorList>
    </citation>
    <scope>NUCLEOTIDE SEQUENCE [LARGE SCALE GENOMIC DNA]</scope>
    <source>
        <strain evidence="14 15">970</strain>
    </source>
</reference>
<keyword evidence="15" id="KW-1185">Reference proteome</keyword>
<evidence type="ECO:0000256" key="10">
    <source>
        <dbReference type="HAMAP-Rule" id="MF_00097"/>
    </source>
</evidence>
<dbReference type="InterPro" id="IPR036206">
    <property type="entry name" value="ThiamineP_synth_sf"/>
</dbReference>
<evidence type="ECO:0000256" key="6">
    <source>
        <dbReference type="ARBA" id="ARBA00022977"/>
    </source>
</evidence>
<dbReference type="STRING" id="631362.Thi970DRAFT_04306"/>
<dbReference type="InterPro" id="IPR034291">
    <property type="entry name" value="TMP_synthase"/>
</dbReference>
<evidence type="ECO:0000256" key="1">
    <source>
        <dbReference type="ARBA" id="ARBA00003814"/>
    </source>
</evidence>
<protein>
    <recommendedName>
        <fullName evidence="10">Thiamine-phosphate synthase</fullName>
        <shortName evidence="10">TP synthase</shortName>
        <shortName evidence="10">TPS</shortName>
        <ecNumber evidence="10">2.5.1.3</ecNumber>
    </recommendedName>
    <alternativeName>
        <fullName evidence="10">Thiamine-phosphate pyrophosphorylase</fullName>
        <shortName evidence="10">TMP pyrophosphorylase</shortName>
        <shortName evidence="10">TMP-PPase</shortName>
    </alternativeName>
</protein>
<dbReference type="Gene3D" id="3.20.20.70">
    <property type="entry name" value="Aldolase class I"/>
    <property type="match status" value="1"/>
</dbReference>
<evidence type="ECO:0000256" key="2">
    <source>
        <dbReference type="ARBA" id="ARBA00005165"/>
    </source>
</evidence>
<evidence type="ECO:0000256" key="12">
    <source>
        <dbReference type="RuleBase" id="RU004253"/>
    </source>
</evidence>
<accession>H8Z602</accession>
<dbReference type="UniPathway" id="UPA00060">
    <property type="reaction ID" value="UER00141"/>
</dbReference>
<evidence type="ECO:0000256" key="8">
    <source>
        <dbReference type="ARBA" id="ARBA00047851"/>
    </source>
</evidence>
<feature type="binding site" evidence="10">
    <location>
        <position position="109"/>
    </location>
    <ligand>
        <name>4-amino-2-methyl-5-(diphosphooxymethyl)pyrimidine</name>
        <dbReference type="ChEBI" id="CHEBI:57841"/>
    </ligand>
</feature>
<evidence type="ECO:0000313" key="14">
    <source>
        <dbReference type="EMBL" id="EIC20652.1"/>
    </source>
</evidence>
<comment type="function">
    <text evidence="1 10">Condenses 4-methyl-5-(beta-hydroxyethyl)thiazole monophosphate (THZ-P) and 2-methyl-4-amino-5-hydroxymethyl pyrimidine pyrophosphate (HMP-PP) to form thiamine monophosphate (TMP).</text>
</comment>
<dbReference type="eggNOG" id="COG0352">
    <property type="taxonomic scope" value="Bacteria"/>
</dbReference>
<feature type="binding site" evidence="10">
    <location>
        <begin position="38"/>
        <end position="42"/>
    </location>
    <ligand>
        <name>4-amino-2-methyl-5-(diphosphooxymethyl)pyrimidine</name>
        <dbReference type="ChEBI" id="CHEBI:57841"/>
    </ligand>
</feature>
<dbReference type="GO" id="GO:0000287">
    <property type="term" value="F:magnesium ion binding"/>
    <property type="evidence" value="ECO:0007669"/>
    <property type="project" value="UniProtKB-UniRule"/>
</dbReference>
<feature type="domain" description="Thiamine phosphate synthase/TenI" evidence="13">
    <location>
        <begin position="8"/>
        <end position="190"/>
    </location>
</feature>
<evidence type="ECO:0000256" key="4">
    <source>
        <dbReference type="ARBA" id="ARBA00022723"/>
    </source>
</evidence>
<evidence type="ECO:0000256" key="11">
    <source>
        <dbReference type="RuleBase" id="RU003826"/>
    </source>
</evidence>